<accession>A0AAF0EAI8</accession>
<evidence type="ECO:0000256" key="2">
    <source>
        <dbReference type="ARBA" id="ARBA00022741"/>
    </source>
</evidence>
<dbReference type="FunFam" id="1.10.510.10:FF:000421">
    <property type="entry name" value="Serine/threonine-protein kinase PAK 6"/>
    <property type="match status" value="1"/>
</dbReference>
<sequence length="514" mass="56655">MIERRPSPRWDERGRKPVPFPRTGVQAPWQEYNILRRLGRGSFGQVFEALHTPTSQVVAVKQIALEGTGDGGGDDSHTQDLMEIQREITSLAQCQDCERVTRYYGSFVKKYTLWVVMELMDGGSCLSLLQHGGALPDAAIAVVCRELVRGLDYLHAQGIIHRDIKSANVLLTRHGQVKLADFGVAAQLLHRGSRRNTLVGSPYWMAPEVIKQSHYDARADIWSLGITAIELATGHPPLSEYHPMRAMFLIPKATPPRIDASHDLGLVRFVDRCLAKSAADRATARQLCTDAWIESAGSLTVLQRLIETRGTPAGSTSSLSLQDKSSVLDTSAFSEWLFDTTPEALAVSSAEAPASVREATHAPDVFRMHTPPPEAPSADLDLPSTPRSPRRAASPTKTSSRVYTSSHSPERLVAEPPSAQTRIQLALEQLAFQAGQDPDEASTLRSLVHQLHALLSQMGRQQPEYLEQLVDMLATGTAREGDAPRMPAAHSRLALLLYERWLEGLRGRWDVLDK</sequence>
<feature type="compositionally biased region" description="Polar residues" evidence="5">
    <location>
        <begin position="395"/>
        <end position="407"/>
    </location>
</feature>
<feature type="compositionally biased region" description="Basic and acidic residues" evidence="5">
    <location>
        <begin position="1"/>
        <end position="15"/>
    </location>
</feature>
<dbReference type="InterPro" id="IPR008271">
    <property type="entry name" value="Ser/Thr_kinase_AS"/>
</dbReference>
<dbReference type="Gene3D" id="1.10.510.10">
    <property type="entry name" value="Transferase(Phosphotransferase) domain 1"/>
    <property type="match status" value="1"/>
</dbReference>
<gene>
    <name evidence="7" type="ORF">MCAP1_001317</name>
</gene>
<keyword evidence="2 4" id="KW-0547">Nucleotide-binding</keyword>
<evidence type="ECO:0000256" key="4">
    <source>
        <dbReference type="PROSITE-ProRule" id="PRU10141"/>
    </source>
</evidence>
<dbReference type="GO" id="GO:0004674">
    <property type="term" value="F:protein serine/threonine kinase activity"/>
    <property type="evidence" value="ECO:0007669"/>
    <property type="project" value="UniProtKB-EC"/>
</dbReference>
<evidence type="ECO:0000256" key="3">
    <source>
        <dbReference type="ARBA" id="ARBA00022840"/>
    </source>
</evidence>
<dbReference type="InterPro" id="IPR050629">
    <property type="entry name" value="STE20/SPS1-PAK"/>
</dbReference>
<dbReference type="InterPro" id="IPR017441">
    <property type="entry name" value="Protein_kinase_ATP_BS"/>
</dbReference>
<protein>
    <recommendedName>
        <fullName evidence="1">non-specific serine/threonine protein kinase</fullName>
        <ecNumber evidence="1">2.7.11.1</ecNumber>
    </recommendedName>
</protein>
<evidence type="ECO:0000256" key="1">
    <source>
        <dbReference type="ARBA" id="ARBA00012513"/>
    </source>
</evidence>
<name>A0AAF0EAI8_9BASI</name>
<evidence type="ECO:0000313" key="7">
    <source>
        <dbReference type="EMBL" id="WFD19097.1"/>
    </source>
</evidence>
<dbReference type="InterPro" id="IPR011009">
    <property type="entry name" value="Kinase-like_dom_sf"/>
</dbReference>
<dbReference type="EC" id="2.7.11.1" evidence="1"/>
<dbReference type="PROSITE" id="PS00107">
    <property type="entry name" value="PROTEIN_KINASE_ATP"/>
    <property type="match status" value="1"/>
</dbReference>
<dbReference type="PROSITE" id="PS00108">
    <property type="entry name" value="PROTEIN_KINASE_ST"/>
    <property type="match status" value="1"/>
</dbReference>
<dbReference type="EMBL" id="CP119909">
    <property type="protein sequence ID" value="WFD19097.1"/>
    <property type="molecule type" value="Genomic_DNA"/>
</dbReference>
<dbReference type="GO" id="GO:0005524">
    <property type="term" value="F:ATP binding"/>
    <property type="evidence" value="ECO:0007669"/>
    <property type="project" value="UniProtKB-UniRule"/>
</dbReference>
<feature type="binding site" evidence="4">
    <location>
        <position position="61"/>
    </location>
    <ligand>
        <name>ATP</name>
        <dbReference type="ChEBI" id="CHEBI:30616"/>
    </ligand>
</feature>
<reference evidence="7" key="1">
    <citation type="submission" date="2023-03" db="EMBL/GenBank/DDBJ databases">
        <title>Mating type loci evolution in Malassezia.</title>
        <authorList>
            <person name="Coelho M.A."/>
        </authorList>
    </citation>
    <scope>NUCLEOTIDE SEQUENCE</scope>
    <source>
        <strain evidence="7">CBS 10434</strain>
    </source>
</reference>
<evidence type="ECO:0000256" key="5">
    <source>
        <dbReference type="SAM" id="MobiDB-lite"/>
    </source>
</evidence>
<dbReference type="PANTHER" id="PTHR48012:SF27">
    <property type="entry name" value="SERINE_THREONINE-PROTEIN KINASE SID1"/>
    <property type="match status" value="1"/>
</dbReference>
<dbReference type="AlphaFoldDB" id="A0AAF0EAI8"/>
<feature type="domain" description="Protein kinase" evidence="6">
    <location>
        <begin position="32"/>
        <end position="293"/>
    </location>
</feature>
<keyword evidence="8" id="KW-1185">Reference proteome</keyword>
<dbReference type="PROSITE" id="PS50011">
    <property type="entry name" value="PROTEIN_KINASE_DOM"/>
    <property type="match status" value="1"/>
</dbReference>
<evidence type="ECO:0000259" key="6">
    <source>
        <dbReference type="PROSITE" id="PS50011"/>
    </source>
</evidence>
<dbReference type="GO" id="GO:0005737">
    <property type="term" value="C:cytoplasm"/>
    <property type="evidence" value="ECO:0007669"/>
    <property type="project" value="TreeGrafter"/>
</dbReference>
<feature type="region of interest" description="Disordered" evidence="5">
    <location>
        <begin position="365"/>
        <end position="417"/>
    </location>
</feature>
<keyword evidence="3 4" id="KW-0067">ATP-binding</keyword>
<dbReference type="SMART" id="SM00220">
    <property type="entry name" value="S_TKc"/>
    <property type="match status" value="1"/>
</dbReference>
<feature type="region of interest" description="Disordered" evidence="5">
    <location>
        <begin position="1"/>
        <end position="22"/>
    </location>
</feature>
<proteinExistence type="predicted"/>
<organism evidence="7 8">
    <name type="scientific">Malassezia caprae</name>
    <dbReference type="NCBI Taxonomy" id="1381934"/>
    <lineage>
        <taxon>Eukaryota</taxon>
        <taxon>Fungi</taxon>
        <taxon>Dikarya</taxon>
        <taxon>Basidiomycota</taxon>
        <taxon>Ustilaginomycotina</taxon>
        <taxon>Malasseziomycetes</taxon>
        <taxon>Malasseziales</taxon>
        <taxon>Malasseziaceae</taxon>
        <taxon>Malassezia</taxon>
    </lineage>
</organism>
<dbReference type="Pfam" id="PF00069">
    <property type="entry name" value="Pkinase"/>
    <property type="match status" value="1"/>
</dbReference>
<dbReference type="InterPro" id="IPR000719">
    <property type="entry name" value="Prot_kinase_dom"/>
</dbReference>
<dbReference type="SUPFAM" id="SSF56112">
    <property type="entry name" value="Protein kinase-like (PK-like)"/>
    <property type="match status" value="1"/>
</dbReference>
<evidence type="ECO:0000313" key="8">
    <source>
        <dbReference type="Proteomes" id="UP001220961"/>
    </source>
</evidence>
<dbReference type="Proteomes" id="UP001220961">
    <property type="component" value="Chromosome 2"/>
</dbReference>
<dbReference type="PANTHER" id="PTHR48012">
    <property type="entry name" value="STERILE20-LIKE KINASE, ISOFORM B-RELATED"/>
    <property type="match status" value="1"/>
</dbReference>